<dbReference type="STRING" id="72359.L7JY23"/>
<dbReference type="EC" id="3.6.4.13" evidence="1"/>
<evidence type="ECO:0000256" key="4">
    <source>
        <dbReference type="ARBA" id="ARBA00022806"/>
    </source>
</evidence>
<dbReference type="PROSITE" id="PS51192">
    <property type="entry name" value="HELICASE_ATP_BIND_1"/>
    <property type="match status" value="1"/>
</dbReference>
<evidence type="ECO:0000256" key="1">
    <source>
        <dbReference type="ARBA" id="ARBA00012552"/>
    </source>
</evidence>
<dbReference type="EMBL" id="JH993862">
    <property type="protein sequence ID" value="ELQ76190.1"/>
    <property type="molecule type" value="Genomic_DNA"/>
</dbReference>
<evidence type="ECO:0000256" key="7">
    <source>
        <dbReference type="ARBA" id="ARBA00047984"/>
    </source>
</evidence>
<accession>L7JY23</accession>
<dbReference type="InterPro" id="IPR011545">
    <property type="entry name" value="DEAD/DEAH_box_helicase_dom"/>
</dbReference>
<dbReference type="VEuPathDB" id="MicrosporidiaDB:THOM_0839"/>
<dbReference type="Pfam" id="PF00270">
    <property type="entry name" value="DEAD"/>
    <property type="match status" value="1"/>
</dbReference>
<dbReference type="GO" id="GO:0016887">
    <property type="term" value="F:ATP hydrolysis activity"/>
    <property type="evidence" value="ECO:0007669"/>
    <property type="project" value="RHEA"/>
</dbReference>
<comment type="catalytic activity">
    <reaction evidence="7">
        <text>ATP + H2O = ADP + phosphate + H(+)</text>
        <dbReference type="Rhea" id="RHEA:13065"/>
        <dbReference type="ChEBI" id="CHEBI:15377"/>
        <dbReference type="ChEBI" id="CHEBI:15378"/>
        <dbReference type="ChEBI" id="CHEBI:30616"/>
        <dbReference type="ChEBI" id="CHEBI:43474"/>
        <dbReference type="ChEBI" id="CHEBI:456216"/>
        <dbReference type="EC" id="3.6.4.13"/>
    </reaction>
</comment>
<dbReference type="InParanoid" id="L7JY23"/>
<evidence type="ECO:0000256" key="3">
    <source>
        <dbReference type="ARBA" id="ARBA00022801"/>
    </source>
</evidence>
<keyword evidence="4 9" id="KW-0347">Helicase</keyword>
<name>L7JY23_TRAHO</name>
<evidence type="ECO:0000313" key="10">
    <source>
        <dbReference type="Proteomes" id="UP000011185"/>
    </source>
</evidence>
<dbReference type="InterPro" id="IPR050079">
    <property type="entry name" value="DEAD_box_RNA_helicase"/>
</dbReference>
<feature type="domain" description="Helicase ATP-binding" evidence="8">
    <location>
        <begin position="87"/>
        <end position="178"/>
    </location>
</feature>
<dbReference type="Proteomes" id="UP000011185">
    <property type="component" value="Unassembled WGS sequence"/>
</dbReference>
<keyword evidence="5" id="KW-0067">ATP-binding</keyword>
<reference evidence="9 10" key="1">
    <citation type="journal article" date="2012" name="PLoS Pathog.">
        <title>The genome of the obligate intracellular parasite Trachipleistophora hominis: new insights into microsporidian genome dynamics and reductive evolution.</title>
        <authorList>
            <person name="Heinz E."/>
            <person name="Williams T.A."/>
            <person name="Nakjang S."/>
            <person name="Noel C.J."/>
            <person name="Swan D.C."/>
            <person name="Goldberg A.V."/>
            <person name="Harris S.R."/>
            <person name="Weinmaier T."/>
            <person name="Markert S."/>
            <person name="Becher D."/>
            <person name="Bernhardt J."/>
            <person name="Dagan T."/>
            <person name="Hacker C."/>
            <person name="Lucocq J.M."/>
            <person name="Schweder T."/>
            <person name="Rattei T."/>
            <person name="Hall N."/>
            <person name="Hirt R.P."/>
            <person name="Embley T.M."/>
        </authorList>
    </citation>
    <scope>NUCLEOTIDE SEQUENCE [LARGE SCALE GENOMIC DNA]</scope>
</reference>
<dbReference type="PANTHER" id="PTHR47959">
    <property type="entry name" value="ATP-DEPENDENT RNA HELICASE RHLE-RELATED"/>
    <property type="match status" value="1"/>
</dbReference>
<dbReference type="OrthoDB" id="10265785at2759"/>
<evidence type="ECO:0000256" key="5">
    <source>
        <dbReference type="ARBA" id="ARBA00022840"/>
    </source>
</evidence>
<keyword evidence="10" id="KW-1185">Reference proteome</keyword>
<dbReference type="PANTHER" id="PTHR47959:SF1">
    <property type="entry name" value="ATP-DEPENDENT RNA HELICASE DBPA"/>
    <property type="match status" value="1"/>
</dbReference>
<keyword evidence="6" id="KW-0694">RNA-binding</keyword>
<organism evidence="9 10">
    <name type="scientific">Trachipleistophora hominis</name>
    <name type="common">Microsporidian parasite</name>
    <dbReference type="NCBI Taxonomy" id="72359"/>
    <lineage>
        <taxon>Eukaryota</taxon>
        <taxon>Fungi</taxon>
        <taxon>Fungi incertae sedis</taxon>
        <taxon>Microsporidia</taxon>
        <taxon>Pleistophoridae</taxon>
        <taxon>Trachipleistophora</taxon>
    </lineage>
</organism>
<sequence length="178" mass="19936">MLNEENAQTYEQEKEASRELLRSLDIDTHRMDEVQPKDALTFSNAMVQDNTLLSTADFSSLLVSEEIKNALYMLGYDRPSLAQLSTIPHILKGQSLLFQSKSGTGKTISFVVGALQNVVKGKGVQVLLITPTMELNRQTTSIFEKVGGPLGIRTFMAMRGERVSLWTRRCWSAHRVLC</sequence>
<dbReference type="SUPFAM" id="SSF52540">
    <property type="entry name" value="P-loop containing nucleoside triphosphate hydrolases"/>
    <property type="match status" value="1"/>
</dbReference>
<dbReference type="AlphaFoldDB" id="L7JY23"/>
<dbReference type="InterPro" id="IPR027417">
    <property type="entry name" value="P-loop_NTPase"/>
</dbReference>
<keyword evidence="2" id="KW-0547">Nucleotide-binding</keyword>
<evidence type="ECO:0000313" key="9">
    <source>
        <dbReference type="EMBL" id="ELQ76190.1"/>
    </source>
</evidence>
<protein>
    <recommendedName>
        <fullName evidence="1">RNA helicase</fullName>
        <ecNumber evidence="1">3.6.4.13</ecNumber>
    </recommendedName>
</protein>
<dbReference type="GO" id="GO:0005524">
    <property type="term" value="F:ATP binding"/>
    <property type="evidence" value="ECO:0007669"/>
    <property type="project" value="UniProtKB-KW"/>
</dbReference>
<evidence type="ECO:0000256" key="6">
    <source>
        <dbReference type="ARBA" id="ARBA00022884"/>
    </source>
</evidence>
<keyword evidence="3 9" id="KW-0378">Hydrolase</keyword>
<gene>
    <name evidence="9" type="ORF">THOM_0839</name>
</gene>
<dbReference type="GO" id="GO:0003723">
    <property type="term" value="F:RNA binding"/>
    <property type="evidence" value="ECO:0007669"/>
    <property type="project" value="UniProtKB-KW"/>
</dbReference>
<dbReference type="Gene3D" id="3.40.50.300">
    <property type="entry name" value="P-loop containing nucleotide triphosphate hydrolases"/>
    <property type="match status" value="1"/>
</dbReference>
<evidence type="ECO:0000259" key="8">
    <source>
        <dbReference type="PROSITE" id="PS51192"/>
    </source>
</evidence>
<dbReference type="HOGENOM" id="CLU_1511648_0_0_1"/>
<dbReference type="GO" id="GO:0005829">
    <property type="term" value="C:cytosol"/>
    <property type="evidence" value="ECO:0007669"/>
    <property type="project" value="TreeGrafter"/>
</dbReference>
<evidence type="ECO:0000256" key="2">
    <source>
        <dbReference type="ARBA" id="ARBA00022741"/>
    </source>
</evidence>
<proteinExistence type="predicted"/>
<dbReference type="InterPro" id="IPR014001">
    <property type="entry name" value="Helicase_ATP-bd"/>
</dbReference>
<dbReference type="GO" id="GO:0003724">
    <property type="term" value="F:RNA helicase activity"/>
    <property type="evidence" value="ECO:0007669"/>
    <property type="project" value="UniProtKB-EC"/>
</dbReference>